<keyword evidence="1" id="KW-1133">Transmembrane helix</keyword>
<keyword evidence="1" id="KW-0812">Transmembrane</keyword>
<dbReference type="EMBL" id="FOMX01000003">
    <property type="protein sequence ID" value="SFD66089.1"/>
    <property type="molecule type" value="Genomic_DNA"/>
</dbReference>
<reference evidence="3" key="1">
    <citation type="submission" date="2016-10" db="EMBL/GenBank/DDBJ databases">
        <authorList>
            <person name="Varghese N."/>
            <person name="Submissions S."/>
        </authorList>
    </citation>
    <scope>NUCLEOTIDE SEQUENCE [LARGE SCALE GENOMIC DNA]</scope>
    <source>
        <strain evidence="3">ATCC 25963</strain>
    </source>
</reference>
<feature type="transmembrane region" description="Helical" evidence="1">
    <location>
        <begin position="123"/>
        <end position="150"/>
    </location>
</feature>
<accession>A0A1I1U5N2</accession>
<feature type="transmembrane region" description="Helical" evidence="1">
    <location>
        <begin position="162"/>
        <end position="181"/>
    </location>
</feature>
<feature type="transmembrane region" description="Helical" evidence="1">
    <location>
        <begin position="83"/>
        <end position="103"/>
    </location>
</feature>
<feature type="transmembrane region" description="Helical" evidence="1">
    <location>
        <begin position="40"/>
        <end position="62"/>
    </location>
</feature>
<evidence type="ECO:0000256" key="1">
    <source>
        <dbReference type="SAM" id="Phobius"/>
    </source>
</evidence>
<protein>
    <submittedName>
        <fullName evidence="2">Uncharacterized protein</fullName>
    </submittedName>
</protein>
<evidence type="ECO:0000313" key="2">
    <source>
        <dbReference type="EMBL" id="SFD66089.1"/>
    </source>
</evidence>
<dbReference type="AlphaFoldDB" id="A0A1I1U5N2"/>
<proteinExistence type="predicted"/>
<evidence type="ECO:0000313" key="3">
    <source>
        <dbReference type="Proteomes" id="UP000199400"/>
    </source>
</evidence>
<name>A0A1I1U5N2_9BACT</name>
<keyword evidence="3" id="KW-1185">Reference proteome</keyword>
<dbReference type="RefSeq" id="WP_096329488.1">
    <property type="nucleotide sequence ID" value="NZ_FOMX01000003.1"/>
</dbReference>
<dbReference type="STRING" id="54.SAMN02745121_00994"/>
<sequence>MARRQDLTAGAVAPLFWLFTLVFAAMVLSRFDGFGGQIPAQAHAAMLWACFPLLLLAGAIEGRIDYGEHTRRMPLWMAIDSRPVRYTFALALTYLGLVALQGFEVSLGVVDPRAPAEWPPTQRLLWFLGFSFGMGFANYLAAAGALIPALRVLTAPFSRLPAPLGLGVLVALGLGLAAAAFELLAFGPEVRGGVAEAAVRVWQPE</sequence>
<keyword evidence="1" id="KW-0472">Membrane</keyword>
<gene>
    <name evidence="2" type="ORF">SAMN02745121_00994</name>
</gene>
<organism evidence="2 3">
    <name type="scientific">Nannocystis exedens</name>
    <dbReference type="NCBI Taxonomy" id="54"/>
    <lineage>
        <taxon>Bacteria</taxon>
        <taxon>Pseudomonadati</taxon>
        <taxon>Myxococcota</taxon>
        <taxon>Polyangia</taxon>
        <taxon>Nannocystales</taxon>
        <taxon>Nannocystaceae</taxon>
        <taxon>Nannocystis</taxon>
    </lineage>
</organism>
<dbReference type="Proteomes" id="UP000199400">
    <property type="component" value="Unassembled WGS sequence"/>
</dbReference>